<evidence type="ECO:0000313" key="8">
    <source>
        <dbReference type="EMBL" id="MCD9640850.1"/>
    </source>
</evidence>
<organism evidence="8 9">
    <name type="scientific">Datura stramonium</name>
    <name type="common">Jimsonweed</name>
    <name type="synonym">Common thornapple</name>
    <dbReference type="NCBI Taxonomy" id="4076"/>
    <lineage>
        <taxon>Eukaryota</taxon>
        <taxon>Viridiplantae</taxon>
        <taxon>Streptophyta</taxon>
        <taxon>Embryophyta</taxon>
        <taxon>Tracheophyta</taxon>
        <taxon>Spermatophyta</taxon>
        <taxon>Magnoliopsida</taxon>
        <taxon>eudicotyledons</taxon>
        <taxon>Gunneridae</taxon>
        <taxon>Pentapetalae</taxon>
        <taxon>asterids</taxon>
        <taxon>lamiids</taxon>
        <taxon>Solanales</taxon>
        <taxon>Solanaceae</taxon>
        <taxon>Solanoideae</taxon>
        <taxon>Datureae</taxon>
        <taxon>Datura</taxon>
    </lineage>
</organism>
<feature type="region of interest" description="Disordered" evidence="6">
    <location>
        <begin position="40"/>
        <end position="60"/>
    </location>
</feature>
<dbReference type="PANTHER" id="PTHR46261">
    <property type="entry name" value="HIGH MOBILITY GROUP B PROTEIN 4-RELATED"/>
    <property type="match status" value="1"/>
</dbReference>
<feature type="compositionally biased region" description="Basic residues" evidence="6">
    <location>
        <begin position="44"/>
        <end position="53"/>
    </location>
</feature>
<evidence type="ECO:0000256" key="1">
    <source>
        <dbReference type="ARBA" id="ARBA00004123"/>
    </source>
</evidence>
<comment type="caution">
    <text evidence="8">The sequence shown here is derived from an EMBL/GenBank/DDBJ whole genome shotgun (WGS) entry which is preliminary data.</text>
</comment>
<gene>
    <name evidence="8" type="ORF">HAX54_026557</name>
</gene>
<evidence type="ECO:0000256" key="6">
    <source>
        <dbReference type="SAM" id="MobiDB-lite"/>
    </source>
</evidence>
<name>A0ABS8V155_DATST</name>
<protein>
    <recommendedName>
        <fullName evidence="7">HMG box domain-containing protein</fullName>
    </recommendedName>
</protein>
<feature type="domain" description="HMG box" evidence="7">
    <location>
        <begin position="60"/>
        <end position="91"/>
    </location>
</feature>
<dbReference type="Proteomes" id="UP000823775">
    <property type="component" value="Unassembled WGS sequence"/>
</dbReference>
<comment type="similarity">
    <text evidence="2">Belongs to the HMGB family.</text>
</comment>
<keyword evidence="9" id="KW-1185">Reference proteome</keyword>
<evidence type="ECO:0000313" key="9">
    <source>
        <dbReference type="Proteomes" id="UP000823775"/>
    </source>
</evidence>
<dbReference type="SUPFAM" id="SSF47095">
    <property type="entry name" value="HMG-box"/>
    <property type="match status" value="1"/>
</dbReference>
<feature type="DNA-binding region" description="HMG box" evidence="5">
    <location>
        <begin position="60"/>
        <end position="91"/>
    </location>
</feature>
<dbReference type="EMBL" id="JACEIK010003222">
    <property type="protein sequence ID" value="MCD9640850.1"/>
    <property type="molecule type" value="Genomic_DNA"/>
</dbReference>
<evidence type="ECO:0000259" key="7">
    <source>
        <dbReference type="PROSITE" id="PS50118"/>
    </source>
</evidence>
<keyword evidence="4 5" id="KW-0539">Nucleus</keyword>
<dbReference type="Gene3D" id="1.10.30.10">
    <property type="entry name" value="High mobility group box domain"/>
    <property type="match status" value="1"/>
</dbReference>
<dbReference type="PROSITE" id="PS50118">
    <property type="entry name" value="HMG_BOX_2"/>
    <property type="match status" value="1"/>
</dbReference>
<evidence type="ECO:0000256" key="5">
    <source>
        <dbReference type="PROSITE-ProRule" id="PRU00267"/>
    </source>
</evidence>
<evidence type="ECO:0000256" key="4">
    <source>
        <dbReference type="ARBA" id="ARBA00023242"/>
    </source>
</evidence>
<proteinExistence type="inferred from homology"/>
<sequence length="91" mass="10458">MKGGKSNAEADNVLHKKKAPGLKLLLKACEEKCNRPANSILRSRLSRRGKPRRYRDPEKPKQPLSAFFLFMQEFRKQLGEKNPVIHDVCNV</sequence>
<feature type="non-terminal residue" evidence="8">
    <location>
        <position position="91"/>
    </location>
</feature>
<evidence type="ECO:0000256" key="3">
    <source>
        <dbReference type="ARBA" id="ARBA00023125"/>
    </source>
</evidence>
<dbReference type="InterPro" id="IPR036910">
    <property type="entry name" value="HMG_box_dom_sf"/>
</dbReference>
<accession>A0ABS8V155</accession>
<evidence type="ECO:0000256" key="2">
    <source>
        <dbReference type="ARBA" id="ARBA00008774"/>
    </source>
</evidence>
<dbReference type="InterPro" id="IPR009071">
    <property type="entry name" value="HMG_box_dom"/>
</dbReference>
<dbReference type="PANTHER" id="PTHR46261:SF35">
    <property type="entry name" value="HIGH MOBILITY GROUP B PROTEIN 4-RELATED"/>
    <property type="match status" value="1"/>
</dbReference>
<dbReference type="Pfam" id="PF00505">
    <property type="entry name" value="HMG_box"/>
    <property type="match status" value="1"/>
</dbReference>
<comment type="subcellular location">
    <subcellularLocation>
        <location evidence="1">Nucleus</location>
    </subcellularLocation>
</comment>
<reference evidence="8 9" key="1">
    <citation type="journal article" date="2021" name="BMC Genomics">
        <title>Datura genome reveals duplications of psychoactive alkaloid biosynthetic genes and high mutation rate following tissue culture.</title>
        <authorList>
            <person name="Rajewski A."/>
            <person name="Carter-House D."/>
            <person name="Stajich J."/>
            <person name="Litt A."/>
        </authorList>
    </citation>
    <scope>NUCLEOTIDE SEQUENCE [LARGE SCALE GENOMIC DNA]</scope>
    <source>
        <strain evidence="8">AR-01</strain>
    </source>
</reference>
<keyword evidence="3 5" id="KW-0238">DNA-binding</keyword>
<dbReference type="InterPro" id="IPR031061">
    <property type="entry name" value="HMGB_plant"/>
</dbReference>